<dbReference type="GO" id="GO:0015288">
    <property type="term" value="F:porin activity"/>
    <property type="evidence" value="ECO:0007669"/>
    <property type="project" value="TreeGrafter"/>
</dbReference>
<keyword evidence="6" id="KW-0175">Coiled coil</keyword>
<dbReference type="EMBL" id="BSDY01000003">
    <property type="protein sequence ID" value="GLI55179.1"/>
    <property type="molecule type" value="Genomic_DNA"/>
</dbReference>
<evidence type="ECO:0008006" key="9">
    <source>
        <dbReference type="Google" id="ProtNLM"/>
    </source>
</evidence>
<evidence type="ECO:0000256" key="1">
    <source>
        <dbReference type="ARBA" id="ARBA00004442"/>
    </source>
</evidence>
<evidence type="ECO:0000256" key="5">
    <source>
        <dbReference type="ARBA" id="ARBA00023237"/>
    </source>
</evidence>
<comment type="subcellular location">
    <subcellularLocation>
        <location evidence="1">Cell outer membrane</location>
    </subcellularLocation>
</comment>
<accession>A0A9W6GH73</accession>
<sequence length="406" mass="46928">MKRSYWFIYLLISLNLFGKTITLEEAVELASHQNLDIQEKVFEEKIQEKRAYSKKKDLLPKLSATTTLEDSEGSGNKSSETDLLFRGTLYNGGKIINSINLEEKRHEVSTLAKDIDKKNIEFLIKKSYLECLKAIDRRNIVLKSLEFYEKSYEKNKELKELNLITRADLLAVKSELSKRRLDLIQAENTIESLKISLKKLMGLTDEDTLELVSIEGVNYLAEEPAAPEILKENMEINLSNIEVEIAGLEKKISLGNFAPEVTYHMGFNETQDSFSDTYSDFQGIASISFKLDIFSWGQRIDEVTIAQMEVDRKKISQKNSVDLQNERLNLLKNDLNSLEEGVAQSKTALENFQEKFKYYEESYVHKLISLDEYLDSEQDLLDERSRFIGLNYDYKIKKEEILTLLK</sequence>
<dbReference type="SUPFAM" id="SSF56954">
    <property type="entry name" value="Outer membrane efflux proteins (OEP)"/>
    <property type="match status" value="1"/>
</dbReference>
<reference evidence="7" key="1">
    <citation type="submission" date="2022-12" db="EMBL/GenBank/DDBJ databases">
        <title>Reference genome sequencing for broad-spectrum identification of bacterial and archaeal isolates by mass spectrometry.</title>
        <authorList>
            <person name="Sekiguchi Y."/>
            <person name="Tourlousse D.M."/>
        </authorList>
    </citation>
    <scope>NUCLEOTIDE SEQUENCE</scope>
    <source>
        <strain evidence="7">10succ1</strain>
    </source>
</reference>
<dbReference type="GO" id="GO:1990281">
    <property type="term" value="C:efflux pump complex"/>
    <property type="evidence" value="ECO:0007669"/>
    <property type="project" value="TreeGrafter"/>
</dbReference>
<name>A0A9W6GH73_9FUSO</name>
<proteinExistence type="predicted"/>
<dbReference type="AlphaFoldDB" id="A0A9W6GH73"/>
<feature type="coiled-coil region" evidence="6">
    <location>
        <begin position="321"/>
        <end position="355"/>
    </location>
</feature>
<gene>
    <name evidence="7" type="ORF">PM10SUCC1_06940</name>
</gene>
<evidence type="ECO:0000256" key="4">
    <source>
        <dbReference type="ARBA" id="ARBA00023136"/>
    </source>
</evidence>
<keyword evidence="8" id="KW-1185">Reference proteome</keyword>
<comment type="caution">
    <text evidence="7">The sequence shown here is derived from an EMBL/GenBank/DDBJ whole genome shotgun (WGS) entry which is preliminary data.</text>
</comment>
<evidence type="ECO:0000313" key="7">
    <source>
        <dbReference type="EMBL" id="GLI55179.1"/>
    </source>
</evidence>
<dbReference type="GO" id="GO:0009279">
    <property type="term" value="C:cell outer membrane"/>
    <property type="evidence" value="ECO:0007669"/>
    <property type="project" value="UniProtKB-SubCell"/>
</dbReference>
<keyword evidence="5" id="KW-0998">Cell outer membrane</keyword>
<dbReference type="PANTHER" id="PTHR30026">
    <property type="entry name" value="OUTER MEMBRANE PROTEIN TOLC"/>
    <property type="match status" value="1"/>
</dbReference>
<evidence type="ECO:0000256" key="2">
    <source>
        <dbReference type="ARBA" id="ARBA00022452"/>
    </source>
</evidence>
<organism evidence="7 8">
    <name type="scientific">Propionigenium maris DSM 9537</name>
    <dbReference type="NCBI Taxonomy" id="1123000"/>
    <lineage>
        <taxon>Bacteria</taxon>
        <taxon>Fusobacteriati</taxon>
        <taxon>Fusobacteriota</taxon>
        <taxon>Fusobacteriia</taxon>
        <taxon>Fusobacteriales</taxon>
        <taxon>Fusobacteriaceae</taxon>
        <taxon>Propionigenium</taxon>
    </lineage>
</organism>
<dbReference type="GO" id="GO:0015562">
    <property type="term" value="F:efflux transmembrane transporter activity"/>
    <property type="evidence" value="ECO:0007669"/>
    <property type="project" value="InterPro"/>
</dbReference>
<dbReference type="InterPro" id="IPR051906">
    <property type="entry name" value="TolC-like"/>
</dbReference>
<dbReference type="RefSeq" id="WP_281833490.1">
    <property type="nucleotide sequence ID" value="NZ_BSDY01000003.1"/>
</dbReference>
<evidence type="ECO:0000256" key="6">
    <source>
        <dbReference type="SAM" id="Coils"/>
    </source>
</evidence>
<evidence type="ECO:0000256" key="3">
    <source>
        <dbReference type="ARBA" id="ARBA00022692"/>
    </source>
</evidence>
<evidence type="ECO:0000313" key="8">
    <source>
        <dbReference type="Proteomes" id="UP001144471"/>
    </source>
</evidence>
<protein>
    <recommendedName>
        <fullName evidence="9">Outer membrane protein TolC</fullName>
    </recommendedName>
</protein>
<dbReference type="PANTHER" id="PTHR30026:SF20">
    <property type="entry name" value="OUTER MEMBRANE PROTEIN TOLC"/>
    <property type="match status" value="1"/>
</dbReference>
<keyword evidence="2" id="KW-1134">Transmembrane beta strand</keyword>
<keyword evidence="4" id="KW-0472">Membrane</keyword>
<keyword evidence="3" id="KW-0812">Transmembrane</keyword>
<dbReference type="Gene3D" id="1.20.1600.10">
    <property type="entry name" value="Outer membrane efflux proteins (OEP)"/>
    <property type="match status" value="1"/>
</dbReference>
<dbReference type="Proteomes" id="UP001144471">
    <property type="component" value="Unassembled WGS sequence"/>
</dbReference>